<evidence type="ECO:0000313" key="1">
    <source>
        <dbReference type="EMBL" id="VDM69614.1"/>
    </source>
</evidence>
<name>A0A3P7IVM7_STRVU</name>
<sequence>MKRMSSCQPSCFYLASPCFVGWINVQELGRSHSLTPRNVSKVDMAHFLFAFRPRFAKDEEWVI</sequence>
<keyword evidence="2" id="KW-1185">Reference proteome</keyword>
<dbReference type="AlphaFoldDB" id="A0A3P7IVM7"/>
<reference evidence="1 2" key="1">
    <citation type="submission" date="2018-11" db="EMBL/GenBank/DDBJ databases">
        <authorList>
            <consortium name="Pathogen Informatics"/>
        </authorList>
    </citation>
    <scope>NUCLEOTIDE SEQUENCE [LARGE SCALE GENOMIC DNA]</scope>
</reference>
<evidence type="ECO:0000313" key="2">
    <source>
        <dbReference type="Proteomes" id="UP000270094"/>
    </source>
</evidence>
<dbReference type="EMBL" id="UYYB01012878">
    <property type="protein sequence ID" value="VDM69614.1"/>
    <property type="molecule type" value="Genomic_DNA"/>
</dbReference>
<gene>
    <name evidence="1" type="ORF">SVUK_LOCUS4612</name>
</gene>
<organism evidence="1 2">
    <name type="scientific">Strongylus vulgaris</name>
    <name type="common">Blood worm</name>
    <dbReference type="NCBI Taxonomy" id="40348"/>
    <lineage>
        <taxon>Eukaryota</taxon>
        <taxon>Metazoa</taxon>
        <taxon>Ecdysozoa</taxon>
        <taxon>Nematoda</taxon>
        <taxon>Chromadorea</taxon>
        <taxon>Rhabditida</taxon>
        <taxon>Rhabditina</taxon>
        <taxon>Rhabditomorpha</taxon>
        <taxon>Strongyloidea</taxon>
        <taxon>Strongylidae</taxon>
        <taxon>Strongylus</taxon>
    </lineage>
</organism>
<dbReference type="Proteomes" id="UP000270094">
    <property type="component" value="Unassembled WGS sequence"/>
</dbReference>
<proteinExistence type="predicted"/>
<accession>A0A3P7IVM7</accession>
<protein>
    <submittedName>
        <fullName evidence="1">Uncharacterized protein</fullName>
    </submittedName>
</protein>